<dbReference type="CDD" id="cd01948">
    <property type="entry name" value="EAL"/>
    <property type="match status" value="1"/>
</dbReference>
<dbReference type="InterPro" id="IPR013656">
    <property type="entry name" value="PAS_4"/>
</dbReference>
<evidence type="ECO:0000313" key="5">
    <source>
        <dbReference type="EMBL" id="SNS93019.1"/>
    </source>
</evidence>
<evidence type="ECO:0000313" key="6">
    <source>
        <dbReference type="Proteomes" id="UP000198284"/>
    </source>
</evidence>
<dbReference type="NCBIfam" id="TIGR00254">
    <property type="entry name" value="GGDEF"/>
    <property type="match status" value="1"/>
</dbReference>
<dbReference type="Pfam" id="PF08448">
    <property type="entry name" value="PAS_4"/>
    <property type="match status" value="1"/>
</dbReference>
<dbReference type="CDD" id="cd00130">
    <property type="entry name" value="PAS"/>
    <property type="match status" value="1"/>
</dbReference>
<keyword evidence="6" id="KW-1185">Reference proteome</keyword>
<dbReference type="SUPFAM" id="SSF141868">
    <property type="entry name" value="EAL domain-like"/>
    <property type="match status" value="1"/>
</dbReference>
<dbReference type="Pfam" id="PF00990">
    <property type="entry name" value="GGDEF"/>
    <property type="match status" value="1"/>
</dbReference>
<evidence type="ECO:0000259" key="1">
    <source>
        <dbReference type="PROSITE" id="PS50112"/>
    </source>
</evidence>
<dbReference type="InterPro" id="IPR052155">
    <property type="entry name" value="Biofilm_reg_signaling"/>
</dbReference>
<dbReference type="NCBIfam" id="TIGR00229">
    <property type="entry name" value="sensory_box"/>
    <property type="match status" value="1"/>
</dbReference>
<dbReference type="FunFam" id="3.30.70.270:FF:000001">
    <property type="entry name" value="Diguanylate cyclase domain protein"/>
    <property type="match status" value="1"/>
</dbReference>
<accession>A0A239IHL5</accession>
<dbReference type="SMART" id="SM00052">
    <property type="entry name" value="EAL"/>
    <property type="match status" value="1"/>
</dbReference>
<evidence type="ECO:0000259" key="3">
    <source>
        <dbReference type="PROSITE" id="PS50883"/>
    </source>
</evidence>
<dbReference type="InterPro" id="IPR029787">
    <property type="entry name" value="Nucleotide_cyclase"/>
</dbReference>
<dbReference type="InterPro" id="IPR000160">
    <property type="entry name" value="GGDEF_dom"/>
</dbReference>
<dbReference type="InterPro" id="IPR000700">
    <property type="entry name" value="PAS-assoc_C"/>
</dbReference>
<dbReference type="PROSITE" id="PS50112">
    <property type="entry name" value="PAS"/>
    <property type="match status" value="1"/>
</dbReference>
<dbReference type="SMART" id="SM00267">
    <property type="entry name" value="GGDEF"/>
    <property type="match status" value="1"/>
</dbReference>
<dbReference type="SUPFAM" id="SSF55073">
    <property type="entry name" value="Nucleotide cyclase"/>
    <property type="match status" value="1"/>
</dbReference>
<proteinExistence type="predicted"/>
<protein>
    <submittedName>
        <fullName evidence="5">Diguanylate cyclase/phosphodiesterase with PAS/PAC sensor(S)</fullName>
    </submittedName>
</protein>
<gene>
    <name evidence="5" type="ORF">SAMN06265795_109114</name>
</gene>
<dbReference type="CDD" id="cd01949">
    <property type="entry name" value="GGDEF"/>
    <property type="match status" value="1"/>
</dbReference>
<name>A0A239IHL5_9BURK</name>
<dbReference type="Proteomes" id="UP000198284">
    <property type="component" value="Unassembled WGS sequence"/>
</dbReference>
<feature type="domain" description="EAL" evidence="3">
    <location>
        <begin position="427"/>
        <end position="677"/>
    </location>
</feature>
<dbReference type="PROSITE" id="PS50113">
    <property type="entry name" value="PAC"/>
    <property type="match status" value="2"/>
</dbReference>
<dbReference type="SMART" id="SM00086">
    <property type="entry name" value="PAC"/>
    <property type="match status" value="2"/>
</dbReference>
<dbReference type="EMBL" id="FZOT01000009">
    <property type="protein sequence ID" value="SNS93019.1"/>
    <property type="molecule type" value="Genomic_DNA"/>
</dbReference>
<dbReference type="PANTHER" id="PTHR44757:SF2">
    <property type="entry name" value="BIOFILM ARCHITECTURE MAINTENANCE PROTEIN MBAA"/>
    <property type="match status" value="1"/>
</dbReference>
<dbReference type="PROSITE" id="PS50883">
    <property type="entry name" value="EAL"/>
    <property type="match status" value="1"/>
</dbReference>
<dbReference type="AlphaFoldDB" id="A0A239IHL5"/>
<feature type="domain" description="PAS" evidence="1">
    <location>
        <begin position="125"/>
        <end position="197"/>
    </location>
</feature>
<dbReference type="Pfam" id="PF00563">
    <property type="entry name" value="EAL"/>
    <property type="match status" value="1"/>
</dbReference>
<evidence type="ECO:0000259" key="4">
    <source>
        <dbReference type="PROSITE" id="PS50887"/>
    </source>
</evidence>
<organism evidence="5 6">
    <name type="scientific">Noviherbaspirillum humi</name>
    <dbReference type="NCBI Taxonomy" id="1688639"/>
    <lineage>
        <taxon>Bacteria</taxon>
        <taxon>Pseudomonadati</taxon>
        <taxon>Pseudomonadota</taxon>
        <taxon>Betaproteobacteria</taxon>
        <taxon>Burkholderiales</taxon>
        <taxon>Oxalobacteraceae</taxon>
        <taxon>Noviherbaspirillum</taxon>
    </lineage>
</organism>
<dbReference type="PROSITE" id="PS50887">
    <property type="entry name" value="GGDEF"/>
    <property type="match status" value="1"/>
</dbReference>
<dbReference type="InterPro" id="IPR001633">
    <property type="entry name" value="EAL_dom"/>
</dbReference>
<feature type="domain" description="GGDEF" evidence="4">
    <location>
        <begin position="285"/>
        <end position="418"/>
    </location>
</feature>
<feature type="domain" description="PAC" evidence="2">
    <location>
        <begin position="200"/>
        <end position="253"/>
    </location>
</feature>
<dbReference type="InterPro" id="IPR001610">
    <property type="entry name" value="PAC"/>
</dbReference>
<dbReference type="PANTHER" id="PTHR44757">
    <property type="entry name" value="DIGUANYLATE CYCLASE DGCP"/>
    <property type="match status" value="1"/>
</dbReference>
<feature type="domain" description="PAC" evidence="2">
    <location>
        <begin position="69"/>
        <end position="124"/>
    </location>
</feature>
<dbReference type="InterPro" id="IPR035919">
    <property type="entry name" value="EAL_sf"/>
</dbReference>
<dbReference type="InterPro" id="IPR013655">
    <property type="entry name" value="PAS_fold_3"/>
</dbReference>
<dbReference type="Pfam" id="PF08447">
    <property type="entry name" value="PAS_3"/>
    <property type="match status" value="1"/>
</dbReference>
<sequence>MFDQAPGFIAILRGPDHVYEVVNRAYYQLVGPQDLLGRPVREVFPALARQGYIDLLDEVYATGKPFVGHQRQIRFQPSPDAPEIERYVDFVYQPLIEPDGTVSGIFLQGQDVTEQHNMQEALRRSEERWKLAIEGARDGVWDWKVNTGEVELSKQYKAILGYEELEFPNLLDEWTSRIHPEDRSATIDALMETLRTGTPFHAEYRLRCKNGSYKWVLSRGVIVARDQSGCAIRLTGTMSDISERKETEEIIWRHASFCSLTGLPNRRLFQDRLEQEVRKAHREGDQVALLFIDLDRFKEVNDSLGHEAGDRLLSQVARRLLNCVREGDTVARLGGDEFTVILTDLHDSPKVEVIAQKIIDRLAEPFRIKGETAHVSASVGITLYPCDAADSQGLIRNADQAMYAAKNGERNQFRFFQKQMRLRAQKGARLVRDLRAALPAGQMMLHFQPVVDLSTAAIVKAEALLRWRHPKQGLISPDRFIPAAEESGLIHDIGDWAFVEAATWAARWGKQRGGCFEISVNRSPVQFHRPSGVDWVHVIEQRGLPASSIVVEITEGVLLNASERVADALCHYRDAGIQVALDDFGTGYSSLAYLQRFHIDYLKIDRSFVHDLEWNEGSRAITESMIAMAHRLGLKVIAEGIEKPEQEAILRHAGCDYGQGFLFSKPVPPQVFEHFLV</sequence>
<reference evidence="5 6" key="1">
    <citation type="submission" date="2017-06" db="EMBL/GenBank/DDBJ databases">
        <authorList>
            <person name="Kim H.J."/>
            <person name="Triplett B.A."/>
        </authorList>
    </citation>
    <scope>NUCLEOTIDE SEQUENCE [LARGE SCALE GENOMIC DNA]</scope>
    <source>
        <strain evidence="5 6">U15</strain>
    </source>
</reference>
<dbReference type="Gene3D" id="2.10.70.100">
    <property type="match status" value="1"/>
</dbReference>
<dbReference type="Gene3D" id="3.30.450.20">
    <property type="entry name" value="PAS domain"/>
    <property type="match status" value="2"/>
</dbReference>
<dbReference type="Gene3D" id="3.30.70.270">
    <property type="match status" value="1"/>
</dbReference>
<dbReference type="SMART" id="SM00091">
    <property type="entry name" value="PAS"/>
    <property type="match status" value="2"/>
</dbReference>
<dbReference type="Gene3D" id="3.20.20.450">
    <property type="entry name" value="EAL domain"/>
    <property type="match status" value="1"/>
</dbReference>
<dbReference type="InterPro" id="IPR043128">
    <property type="entry name" value="Rev_trsase/Diguanyl_cyclase"/>
</dbReference>
<dbReference type="GO" id="GO:0003824">
    <property type="term" value="F:catalytic activity"/>
    <property type="evidence" value="ECO:0007669"/>
    <property type="project" value="UniProtKB-ARBA"/>
</dbReference>
<dbReference type="InterPro" id="IPR000014">
    <property type="entry name" value="PAS"/>
</dbReference>
<dbReference type="SUPFAM" id="SSF55785">
    <property type="entry name" value="PYP-like sensor domain (PAS domain)"/>
    <property type="match status" value="2"/>
</dbReference>
<dbReference type="InterPro" id="IPR035965">
    <property type="entry name" value="PAS-like_dom_sf"/>
</dbReference>
<evidence type="ECO:0000259" key="2">
    <source>
        <dbReference type="PROSITE" id="PS50113"/>
    </source>
</evidence>